<comment type="caution">
    <text evidence="2">The sequence shown here is derived from an EMBL/GenBank/DDBJ whole genome shotgun (WGS) entry which is preliminary data.</text>
</comment>
<accession>A0A9W7MVU2</accession>
<evidence type="ECO:0000259" key="1">
    <source>
        <dbReference type="Pfam" id="PF03372"/>
    </source>
</evidence>
<sequence length="579" mass="66268">MNIACLSWNLRGLGRPEKVQSVVKVVCRSRADFVLLQETKLQCPKLGLTRRLKGSRDMGFVFTPSVGASGGLILMWNKKQFTVENTKVMDRAIIIDGQFRVSKKKCAIINIYTSKNQAKRREFFDNISASIAGLELPVILGGDFNVVVSSVERTGSDFNHNASECFRRFIDGNGLIDMPTEGSTFTWFRGGDSEKASKLDRFLVSAEILSWWPNLVQEAGSKGLSDHKAIVLKERVYVKSNKLFKWFSHWADVSDYADLVKRTIESEKCKDMGGLLMTVKYETKAWVNNFREGEERELKGIENRINLLENEIIKKGMSAERREEIRTLKSALWAKFKREEREWAQKSRVRWLKDGNKNTKFFHITASIRRSRNLIPSVKVGNKLVENPGSIAKAFVDYFSENFNKKYTIPMKEFGCKLRKLNKDSANFLESKFSVEEVSAVIKSADGNRAPGPDGFNLDFFKVFWPSLNRKIMRFFEEFYCGGLMDKSLNYSYIALIPKRENPTTMNDYKPILLVGSLYKILARVLSRRLSLCIGEVVGDTQFAFTPGKHIFDCCLIANEVIDDLRRRNKEAIIFKADF</sequence>
<dbReference type="EMBL" id="BSYR01000065">
    <property type="protein sequence ID" value="GMJ13795.1"/>
    <property type="molecule type" value="Genomic_DNA"/>
</dbReference>
<feature type="domain" description="Endonuclease/exonuclease/phosphatase" evidence="1">
    <location>
        <begin position="6"/>
        <end position="227"/>
    </location>
</feature>
<dbReference type="Gene3D" id="3.60.10.10">
    <property type="entry name" value="Endonuclease/exonuclease/phosphatase"/>
    <property type="match status" value="1"/>
</dbReference>
<protein>
    <recommendedName>
        <fullName evidence="1">Endonuclease/exonuclease/phosphatase domain-containing protein</fullName>
    </recommendedName>
</protein>
<reference evidence="2" key="1">
    <citation type="submission" date="2023-05" db="EMBL/GenBank/DDBJ databases">
        <title>Genome and transcriptome analyses reveal genes involved in the formation of fine ridges on petal epidermal cells in Hibiscus trionum.</title>
        <authorList>
            <person name="Koshimizu S."/>
            <person name="Masuda S."/>
            <person name="Ishii T."/>
            <person name="Shirasu K."/>
            <person name="Hoshino A."/>
            <person name="Arita M."/>
        </authorList>
    </citation>
    <scope>NUCLEOTIDE SEQUENCE</scope>
    <source>
        <strain evidence="2">Hamamatsu line</strain>
    </source>
</reference>
<dbReference type="GO" id="GO:0004519">
    <property type="term" value="F:endonuclease activity"/>
    <property type="evidence" value="ECO:0007669"/>
    <property type="project" value="InterPro"/>
</dbReference>
<dbReference type="GO" id="GO:0003677">
    <property type="term" value="F:DNA binding"/>
    <property type="evidence" value="ECO:0007669"/>
    <property type="project" value="InterPro"/>
</dbReference>
<dbReference type="GO" id="GO:0006281">
    <property type="term" value="P:DNA repair"/>
    <property type="evidence" value="ECO:0007669"/>
    <property type="project" value="InterPro"/>
</dbReference>
<dbReference type="InterPro" id="IPR020847">
    <property type="entry name" value="AP_endonuclease_F1_BS"/>
</dbReference>
<dbReference type="Pfam" id="PF03372">
    <property type="entry name" value="Exo_endo_phos"/>
    <property type="match status" value="1"/>
</dbReference>
<dbReference type="InterPro" id="IPR005135">
    <property type="entry name" value="Endo/exonuclease/phosphatase"/>
</dbReference>
<dbReference type="SUPFAM" id="SSF56219">
    <property type="entry name" value="DNase I-like"/>
    <property type="match status" value="1"/>
</dbReference>
<dbReference type="AlphaFoldDB" id="A0A9W7MVU2"/>
<dbReference type="PROSITE" id="PS00726">
    <property type="entry name" value="AP_NUCLEASE_F1_1"/>
    <property type="match status" value="1"/>
</dbReference>
<evidence type="ECO:0000313" key="3">
    <source>
        <dbReference type="Proteomes" id="UP001165190"/>
    </source>
</evidence>
<keyword evidence="3" id="KW-1185">Reference proteome</keyword>
<dbReference type="OrthoDB" id="1001975at2759"/>
<dbReference type="Proteomes" id="UP001165190">
    <property type="component" value="Unassembled WGS sequence"/>
</dbReference>
<dbReference type="PANTHER" id="PTHR19446">
    <property type="entry name" value="REVERSE TRANSCRIPTASES"/>
    <property type="match status" value="1"/>
</dbReference>
<proteinExistence type="predicted"/>
<dbReference type="InterPro" id="IPR036691">
    <property type="entry name" value="Endo/exonu/phosph_ase_sf"/>
</dbReference>
<evidence type="ECO:0000313" key="2">
    <source>
        <dbReference type="EMBL" id="GMJ13795.1"/>
    </source>
</evidence>
<name>A0A9W7MVU2_HIBTR</name>
<organism evidence="2 3">
    <name type="scientific">Hibiscus trionum</name>
    <name type="common">Flower of an hour</name>
    <dbReference type="NCBI Taxonomy" id="183268"/>
    <lineage>
        <taxon>Eukaryota</taxon>
        <taxon>Viridiplantae</taxon>
        <taxon>Streptophyta</taxon>
        <taxon>Embryophyta</taxon>
        <taxon>Tracheophyta</taxon>
        <taxon>Spermatophyta</taxon>
        <taxon>Magnoliopsida</taxon>
        <taxon>eudicotyledons</taxon>
        <taxon>Gunneridae</taxon>
        <taxon>Pentapetalae</taxon>
        <taxon>rosids</taxon>
        <taxon>malvids</taxon>
        <taxon>Malvales</taxon>
        <taxon>Malvaceae</taxon>
        <taxon>Malvoideae</taxon>
        <taxon>Hibiscus</taxon>
    </lineage>
</organism>
<gene>
    <name evidence="2" type="ORF">HRI_005048700</name>
</gene>